<gene>
    <name evidence="1" type="ORF">AVEN_211853_1</name>
</gene>
<organism evidence="1 2">
    <name type="scientific">Araneus ventricosus</name>
    <name type="common">Orbweaver spider</name>
    <name type="synonym">Epeira ventricosa</name>
    <dbReference type="NCBI Taxonomy" id="182803"/>
    <lineage>
        <taxon>Eukaryota</taxon>
        <taxon>Metazoa</taxon>
        <taxon>Ecdysozoa</taxon>
        <taxon>Arthropoda</taxon>
        <taxon>Chelicerata</taxon>
        <taxon>Arachnida</taxon>
        <taxon>Araneae</taxon>
        <taxon>Araneomorphae</taxon>
        <taxon>Entelegynae</taxon>
        <taxon>Araneoidea</taxon>
        <taxon>Araneidae</taxon>
        <taxon>Araneus</taxon>
    </lineage>
</organism>
<dbReference type="EMBL" id="BGPR01004658">
    <property type="protein sequence ID" value="GBN01913.1"/>
    <property type="molecule type" value="Genomic_DNA"/>
</dbReference>
<proteinExistence type="predicted"/>
<name>A0A4Y2KKG1_ARAVE</name>
<reference evidence="1 2" key="1">
    <citation type="journal article" date="2019" name="Sci. Rep.">
        <title>Orb-weaving spider Araneus ventricosus genome elucidates the spidroin gene catalogue.</title>
        <authorList>
            <person name="Kono N."/>
            <person name="Nakamura H."/>
            <person name="Ohtoshi R."/>
            <person name="Moran D.A.P."/>
            <person name="Shinohara A."/>
            <person name="Yoshida Y."/>
            <person name="Fujiwara M."/>
            <person name="Mori M."/>
            <person name="Tomita M."/>
            <person name="Arakawa K."/>
        </authorList>
    </citation>
    <scope>NUCLEOTIDE SEQUENCE [LARGE SCALE GENOMIC DNA]</scope>
</reference>
<comment type="caution">
    <text evidence="1">The sequence shown here is derived from an EMBL/GenBank/DDBJ whole genome shotgun (WGS) entry which is preliminary data.</text>
</comment>
<evidence type="ECO:0000313" key="1">
    <source>
        <dbReference type="EMBL" id="GBN01913.1"/>
    </source>
</evidence>
<protein>
    <submittedName>
        <fullName evidence="1">Uncharacterized protein</fullName>
    </submittedName>
</protein>
<sequence>MGNETACGDRSYPSPFFQLTRHEANTTFSHLLQAEDLIIRNGSFDPTIRINSTSFGLLFLIIRLGDGGPFEAVCFVKPLISVYVDNGRLR</sequence>
<evidence type="ECO:0000313" key="2">
    <source>
        <dbReference type="Proteomes" id="UP000499080"/>
    </source>
</evidence>
<keyword evidence="2" id="KW-1185">Reference proteome</keyword>
<accession>A0A4Y2KKG1</accession>
<dbReference type="AlphaFoldDB" id="A0A4Y2KKG1"/>
<dbReference type="Proteomes" id="UP000499080">
    <property type="component" value="Unassembled WGS sequence"/>
</dbReference>